<keyword evidence="3" id="KW-1185">Reference proteome</keyword>
<feature type="coiled-coil region" evidence="1">
    <location>
        <begin position="26"/>
        <end position="60"/>
    </location>
</feature>
<evidence type="ECO:0000313" key="3">
    <source>
        <dbReference type="Proteomes" id="UP000248066"/>
    </source>
</evidence>
<sequence>MESTNKLLEVLVEKTFEKYNLKEKAASLSEEQKAKLKSIITELKEKVETFTENAETTLTQRGEYTAQTIKDNTEKVQRLIEEKKQVLYKKKKK</sequence>
<accession>A0A2W0HUZ5</accession>
<protein>
    <submittedName>
        <fullName evidence="2">Uncharacterized protein</fullName>
    </submittedName>
</protein>
<keyword evidence="1" id="KW-0175">Coiled coil</keyword>
<comment type="caution">
    <text evidence="2">The sequence shown here is derived from an EMBL/GenBank/DDBJ whole genome shotgun (WGS) entry which is preliminary data.</text>
</comment>
<organism evidence="2 3">
    <name type="scientific">Alteribacter lacisalsi</name>
    <dbReference type="NCBI Taxonomy" id="2045244"/>
    <lineage>
        <taxon>Bacteria</taxon>
        <taxon>Bacillati</taxon>
        <taxon>Bacillota</taxon>
        <taxon>Bacilli</taxon>
        <taxon>Bacillales</taxon>
        <taxon>Bacillaceae</taxon>
        <taxon>Alteribacter</taxon>
    </lineage>
</organism>
<dbReference type="EMBL" id="PDOF01000001">
    <property type="protein sequence ID" value="PYZ97498.1"/>
    <property type="molecule type" value="Genomic_DNA"/>
</dbReference>
<dbReference type="OrthoDB" id="2943875at2"/>
<evidence type="ECO:0000313" key="2">
    <source>
        <dbReference type="EMBL" id="PYZ97498.1"/>
    </source>
</evidence>
<gene>
    <name evidence="2" type="ORF">CR205_02570</name>
</gene>
<dbReference type="Proteomes" id="UP000248066">
    <property type="component" value="Unassembled WGS sequence"/>
</dbReference>
<name>A0A2W0HUZ5_9BACI</name>
<reference evidence="2 3" key="1">
    <citation type="submission" date="2017-10" db="EMBL/GenBank/DDBJ databases">
        <title>Bacillus sp. nov., a halophilic bacterium isolated from a Yangshapao Lake.</title>
        <authorList>
            <person name="Wang H."/>
        </authorList>
    </citation>
    <scope>NUCLEOTIDE SEQUENCE [LARGE SCALE GENOMIC DNA]</scope>
    <source>
        <strain evidence="2 3">YSP-3</strain>
    </source>
</reference>
<evidence type="ECO:0000256" key="1">
    <source>
        <dbReference type="SAM" id="Coils"/>
    </source>
</evidence>
<dbReference type="RefSeq" id="WP_110516638.1">
    <property type="nucleotide sequence ID" value="NZ_PDOF01000001.1"/>
</dbReference>
<proteinExistence type="predicted"/>
<dbReference type="AlphaFoldDB" id="A0A2W0HUZ5"/>